<dbReference type="PROSITE" id="PS51720">
    <property type="entry name" value="G_AIG1"/>
    <property type="match status" value="1"/>
</dbReference>
<accession>A0A9Y3S2T7</accession>
<dbReference type="SUPFAM" id="SSF52540">
    <property type="entry name" value="P-loop containing nucleoside triphosphate hydrolases"/>
    <property type="match status" value="1"/>
</dbReference>
<dbReference type="InterPro" id="IPR027417">
    <property type="entry name" value="P-loop_NTPase"/>
</dbReference>
<dbReference type="PANTHER" id="PTHR10903">
    <property type="entry name" value="GTPASE, IMAP FAMILY MEMBER-RELATED"/>
    <property type="match status" value="1"/>
</dbReference>
<evidence type="ECO:0000256" key="4">
    <source>
        <dbReference type="SAM" id="Phobius"/>
    </source>
</evidence>
<keyword evidence="4" id="KW-0472">Membrane</keyword>
<dbReference type="InterPro" id="IPR045058">
    <property type="entry name" value="GIMA/IAN/Toc"/>
</dbReference>
<keyword evidence="6" id="KW-1185">Reference proteome</keyword>
<reference evidence="7" key="1">
    <citation type="submission" date="2025-08" db="UniProtKB">
        <authorList>
            <consortium name="RefSeq"/>
        </authorList>
    </citation>
    <scope>IDENTIFICATION</scope>
</reference>
<gene>
    <name evidence="7" type="primary">LOC102211163</name>
</gene>
<dbReference type="Gene3D" id="3.40.50.300">
    <property type="entry name" value="P-loop containing nucleotide triphosphate hydrolases"/>
    <property type="match status" value="1"/>
</dbReference>
<feature type="transmembrane region" description="Helical" evidence="4">
    <location>
        <begin position="264"/>
        <end position="284"/>
    </location>
</feature>
<dbReference type="RefSeq" id="XP_005747740.1">
    <property type="nucleotide sequence ID" value="XM_005747683.1"/>
</dbReference>
<feature type="transmembrane region" description="Helical" evidence="4">
    <location>
        <begin position="233"/>
        <end position="252"/>
    </location>
</feature>
<proteinExistence type="inferred from homology"/>
<dbReference type="InterPro" id="IPR006703">
    <property type="entry name" value="G_AIG1"/>
</dbReference>
<evidence type="ECO:0000256" key="3">
    <source>
        <dbReference type="ARBA" id="ARBA00023134"/>
    </source>
</evidence>
<dbReference type="GO" id="GO:0005525">
    <property type="term" value="F:GTP binding"/>
    <property type="evidence" value="ECO:0007669"/>
    <property type="project" value="UniProtKB-KW"/>
</dbReference>
<dbReference type="PANTHER" id="PTHR10903:SF170">
    <property type="entry name" value="GTPASE IMAP FAMILY MEMBER 7"/>
    <property type="match status" value="1"/>
</dbReference>
<evidence type="ECO:0000256" key="1">
    <source>
        <dbReference type="ARBA" id="ARBA00008535"/>
    </source>
</evidence>
<keyword evidence="3" id="KW-0342">GTP-binding</keyword>
<dbReference type="GeneID" id="102211163"/>
<evidence type="ECO:0000256" key="2">
    <source>
        <dbReference type="ARBA" id="ARBA00022741"/>
    </source>
</evidence>
<keyword evidence="4" id="KW-0812">Transmembrane</keyword>
<sequence length="294" mass="32455">MDGRTAVETKVLIDPQPMDDLRIVLFGKTRVGKSTLGNIIMGNTETFTSKDSSKDRTQKSHSTVEGQKVAVVDTPGLFKPGKHEDELVNEIKRSIDLASPGPHVFLLVLRLGMITSEELEVLEVFERTFGRRALAYTTVVFTHRNEDEDYEANIQEAMIESKDFRELIEQCQWRYFAFNIEDKSPAQVTELLKKITPMGKDYFYTPDMLQEAGKPDEQDEKPKTAETTGRRALLERTGLVGIILGSVGGYLLGGGELTSTSGALLGALGGSVLLMGTTALAMKAKTLTEKCCKK</sequence>
<dbReference type="AlphaFoldDB" id="A0A9Y3S2T7"/>
<evidence type="ECO:0000259" key="5">
    <source>
        <dbReference type="PROSITE" id="PS51720"/>
    </source>
</evidence>
<dbReference type="Pfam" id="PF04548">
    <property type="entry name" value="AIG1"/>
    <property type="match status" value="1"/>
</dbReference>
<organism evidence="6 7">
    <name type="scientific">Pundamilia nyererei</name>
    <dbReference type="NCBI Taxonomy" id="303518"/>
    <lineage>
        <taxon>Eukaryota</taxon>
        <taxon>Metazoa</taxon>
        <taxon>Chordata</taxon>
        <taxon>Craniata</taxon>
        <taxon>Vertebrata</taxon>
        <taxon>Euteleostomi</taxon>
        <taxon>Actinopterygii</taxon>
        <taxon>Neopterygii</taxon>
        <taxon>Teleostei</taxon>
        <taxon>Neoteleostei</taxon>
        <taxon>Acanthomorphata</taxon>
        <taxon>Ovalentaria</taxon>
        <taxon>Cichlomorphae</taxon>
        <taxon>Cichliformes</taxon>
        <taxon>Cichlidae</taxon>
        <taxon>African cichlids</taxon>
        <taxon>Pseudocrenilabrinae</taxon>
        <taxon>Haplochromini</taxon>
        <taxon>Pundamilia</taxon>
    </lineage>
</organism>
<comment type="similarity">
    <text evidence="1">Belongs to the TRAFAC class TrmE-Era-EngA-EngB-Septin-like GTPase superfamily. AIG1/Toc34/Toc159-like paraseptin GTPase family. IAN subfamily.</text>
</comment>
<name>A0A9Y3S2T7_9CICH</name>
<feature type="domain" description="AIG1-type G" evidence="5">
    <location>
        <begin position="18"/>
        <end position="213"/>
    </location>
</feature>
<dbReference type="FunFam" id="3.40.50.300:FF:000366">
    <property type="entry name" value="GTPase, IMAP family member 2"/>
    <property type="match status" value="1"/>
</dbReference>
<dbReference type="Proteomes" id="UP000695023">
    <property type="component" value="Unplaced"/>
</dbReference>
<evidence type="ECO:0000313" key="7">
    <source>
        <dbReference type="RefSeq" id="XP_005747740.1"/>
    </source>
</evidence>
<protein>
    <submittedName>
        <fullName evidence="7">GTPase IMAP family member 4-like</fullName>
    </submittedName>
</protein>
<keyword evidence="2" id="KW-0547">Nucleotide-binding</keyword>
<keyword evidence="4" id="KW-1133">Transmembrane helix</keyword>
<evidence type="ECO:0000313" key="6">
    <source>
        <dbReference type="Proteomes" id="UP000695023"/>
    </source>
</evidence>